<evidence type="ECO:0000256" key="1">
    <source>
        <dbReference type="SAM" id="Phobius"/>
    </source>
</evidence>
<keyword evidence="3" id="KW-1185">Reference proteome</keyword>
<protein>
    <recommendedName>
        <fullName evidence="4">Lipoprotein</fullName>
    </recommendedName>
</protein>
<accession>A0A250IDA2</accession>
<gene>
    <name evidence="2" type="ORF">MEBOL_002652</name>
</gene>
<organism evidence="2 3">
    <name type="scientific">Melittangium boletus DSM 14713</name>
    <dbReference type="NCBI Taxonomy" id="1294270"/>
    <lineage>
        <taxon>Bacteria</taxon>
        <taxon>Pseudomonadati</taxon>
        <taxon>Myxococcota</taxon>
        <taxon>Myxococcia</taxon>
        <taxon>Myxococcales</taxon>
        <taxon>Cystobacterineae</taxon>
        <taxon>Archangiaceae</taxon>
        <taxon>Melittangium</taxon>
    </lineage>
</organism>
<sequence>MAIRTSETPLRKTRQLKQCFALVWLVFLVGCGTTSKLVRLDTGEAPPQVFTPLSRFKSVELKAHEFKGAIAKQARETRAAISPPSPPQDAARHLFEVAARAGTFEYNARTHRLSMLRPGDTLEAEPTKVEAELTGAYRRWCEHTGASGDCLHLLEETPTLDGDGRYTLAMALAQRVVLDEMLEAFKDMADPHAMVSAILWTCSTYMFLITVPEPVTKGLAAVMTATLIAYVGVDTFWGLIQGFKRLMLEADHATTFNDLREAGERYGRVIGRDAARAFAMLAAVAVGNTAAGFAAKAPGLPGHTAASLVAETQGGFRLSAIADIRSVAVSAEGITIALATDAVATTSQGIRDVGQEDETTKPLDATSLIVDENVMIALNKQSAGRTLQPGEQELLNELRRFNTADLRVSETIHHKGSSTLKRFDITVERGSDEYKEVLRVLEDFNVGRTKGSEDRQIVADVFFAKTTPGVKPVLVTQDKGIYNRLSFMAGHNPAKLGKTVPKAFPRGFEVTVNGRTITVLPLSGS</sequence>
<evidence type="ECO:0000313" key="2">
    <source>
        <dbReference type="EMBL" id="ATB29203.1"/>
    </source>
</evidence>
<dbReference type="AlphaFoldDB" id="A0A250IDA2"/>
<dbReference type="EMBL" id="CP022163">
    <property type="protein sequence ID" value="ATB29203.1"/>
    <property type="molecule type" value="Genomic_DNA"/>
</dbReference>
<feature type="transmembrane region" description="Helical" evidence="1">
    <location>
        <begin position="218"/>
        <end position="240"/>
    </location>
</feature>
<keyword evidence="1" id="KW-0812">Transmembrane</keyword>
<reference evidence="2 3" key="1">
    <citation type="submission" date="2017-06" db="EMBL/GenBank/DDBJ databases">
        <authorList>
            <person name="Kim H.J."/>
            <person name="Triplett B.A."/>
        </authorList>
    </citation>
    <scope>NUCLEOTIDE SEQUENCE [LARGE SCALE GENOMIC DNA]</scope>
    <source>
        <strain evidence="2 3">DSM 14713</strain>
    </source>
</reference>
<proteinExistence type="predicted"/>
<feature type="transmembrane region" description="Helical" evidence="1">
    <location>
        <begin position="20"/>
        <end position="38"/>
    </location>
</feature>
<evidence type="ECO:0000313" key="3">
    <source>
        <dbReference type="Proteomes" id="UP000217289"/>
    </source>
</evidence>
<dbReference type="PROSITE" id="PS51257">
    <property type="entry name" value="PROKAR_LIPOPROTEIN"/>
    <property type="match status" value="1"/>
</dbReference>
<keyword evidence="1" id="KW-1133">Transmembrane helix</keyword>
<dbReference type="RefSeq" id="WP_179956411.1">
    <property type="nucleotide sequence ID" value="NZ_CP022163.1"/>
</dbReference>
<dbReference type="KEGG" id="mbd:MEBOL_002652"/>
<feature type="transmembrane region" description="Helical" evidence="1">
    <location>
        <begin position="193"/>
        <end position="212"/>
    </location>
</feature>
<name>A0A250IDA2_9BACT</name>
<dbReference type="Proteomes" id="UP000217289">
    <property type="component" value="Chromosome"/>
</dbReference>
<keyword evidence="1" id="KW-0472">Membrane</keyword>
<evidence type="ECO:0008006" key="4">
    <source>
        <dbReference type="Google" id="ProtNLM"/>
    </source>
</evidence>